<dbReference type="STRING" id="933852.A0A0C2XAX4"/>
<evidence type="ECO:0000256" key="6">
    <source>
        <dbReference type="PIRSR" id="PIRSR602403-1"/>
    </source>
</evidence>
<keyword evidence="7" id="KW-0503">Monooxygenase</keyword>
<dbReference type="HOGENOM" id="CLU_018012_4_2_1"/>
<accession>A0A0C2XAX4</accession>
<keyword evidence="3 6" id="KW-0349">Heme</keyword>
<dbReference type="Proteomes" id="UP000054097">
    <property type="component" value="Unassembled WGS sequence"/>
</dbReference>
<comment type="similarity">
    <text evidence="2 7">Belongs to the cytochrome P450 family.</text>
</comment>
<keyword evidence="4 6" id="KW-0479">Metal-binding</keyword>
<dbReference type="PANTHER" id="PTHR24304:SF2">
    <property type="entry name" value="24-HYDROXYCHOLESTEROL 7-ALPHA-HYDROXYLASE"/>
    <property type="match status" value="1"/>
</dbReference>
<evidence type="ECO:0000313" key="8">
    <source>
        <dbReference type="EMBL" id="KIM26352.1"/>
    </source>
</evidence>
<protein>
    <recommendedName>
        <fullName evidence="10">Cytochrome P450</fullName>
    </recommendedName>
</protein>
<proteinExistence type="inferred from homology"/>
<evidence type="ECO:0000313" key="9">
    <source>
        <dbReference type="Proteomes" id="UP000054097"/>
    </source>
</evidence>
<evidence type="ECO:0000256" key="3">
    <source>
        <dbReference type="ARBA" id="ARBA00022617"/>
    </source>
</evidence>
<dbReference type="Pfam" id="PF00067">
    <property type="entry name" value="p450"/>
    <property type="match status" value="1"/>
</dbReference>
<evidence type="ECO:0000256" key="2">
    <source>
        <dbReference type="ARBA" id="ARBA00010617"/>
    </source>
</evidence>
<evidence type="ECO:0000256" key="5">
    <source>
        <dbReference type="ARBA" id="ARBA00023004"/>
    </source>
</evidence>
<dbReference type="InterPro" id="IPR036396">
    <property type="entry name" value="Cyt_P450_sf"/>
</dbReference>
<dbReference type="InterPro" id="IPR017972">
    <property type="entry name" value="Cyt_P450_CS"/>
</dbReference>
<evidence type="ECO:0008006" key="10">
    <source>
        <dbReference type="Google" id="ProtNLM"/>
    </source>
</evidence>
<dbReference type="GO" id="GO:0020037">
    <property type="term" value="F:heme binding"/>
    <property type="evidence" value="ECO:0007669"/>
    <property type="project" value="InterPro"/>
</dbReference>
<feature type="binding site" description="axial binding residue" evidence="6">
    <location>
        <position position="428"/>
    </location>
    <ligand>
        <name>heme</name>
        <dbReference type="ChEBI" id="CHEBI:30413"/>
    </ligand>
    <ligandPart>
        <name>Fe</name>
        <dbReference type="ChEBI" id="CHEBI:18248"/>
    </ligandPart>
</feature>
<reference evidence="9" key="2">
    <citation type="submission" date="2015-01" db="EMBL/GenBank/DDBJ databases">
        <title>Evolutionary Origins and Diversification of the Mycorrhizal Mutualists.</title>
        <authorList>
            <consortium name="DOE Joint Genome Institute"/>
            <consortium name="Mycorrhizal Genomics Consortium"/>
            <person name="Kohler A."/>
            <person name="Kuo A."/>
            <person name="Nagy L.G."/>
            <person name="Floudas D."/>
            <person name="Copeland A."/>
            <person name="Barry K.W."/>
            <person name="Cichocki N."/>
            <person name="Veneault-Fourrey C."/>
            <person name="LaButti K."/>
            <person name="Lindquist E.A."/>
            <person name="Lipzen A."/>
            <person name="Lundell T."/>
            <person name="Morin E."/>
            <person name="Murat C."/>
            <person name="Riley R."/>
            <person name="Ohm R."/>
            <person name="Sun H."/>
            <person name="Tunlid A."/>
            <person name="Henrissat B."/>
            <person name="Grigoriev I.V."/>
            <person name="Hibbett D.S."/>
            <person name="Martin F."/>
        </authorList>
    </citation>
    <scope>NUCLEOTIDE SEQUENCE [LARGE SCALE GENOMIC DNA]</scope>
    <source>
        <strain evidence="9">MAFF 305830</strain>
    </source>
</reference>
<sequence>MFDQIDRSIVAAGVSLALIGLAWTYSSKSARVRPNEPPLLPGSLPILGHALRFGKDANKVYIEARNWSGKGLQPVSLSLLGQRMYVILNPKDVAAVWRAKTLSFEPVVKWSLAAVFGLSTDALQQMHSDPDGAGDMYENQHVYFRDALAPGSSLNQANGAFLKQFKTDMTSVIQEIKSAPGGELRVDLLDWVRNRIAISSTNAFMGTKLLQHDPKMIQRLNQWEEDFGTLTMGLPKWLIKAYDNLDKLHDNFVAVGKDGEMLPWMVKRIEMMEVRGIGPKDVGAGMFTLWMALLVNAVPTSFWMLYQILGDPAITSKIQEEIAPAFDANNNLIDLEYLVQKTPFLTAIYWEALRWTSGAVSVRKVEEDTMIGGAMLYAGGMVMIPARTNNTDPNLFGDNADDFVADRFLRDPASLKHVRAFGGGHTLCPGRHFANNEIVAFVATALREFVITIDPSQAGARPLTSAMIVGTFYPDRKVYATVKLKN</sequence>
<evidence type="ECO:0000256" key="7">
    <source>
        <dbReference type="RuleBase" id="RU000461"/>
    </source>
</evidence>
<dbReference type="PANTHER" id="PTHR24304">
    <property type="entry name" value="CYTOCHROME P450 FAMILY 7"/>
    <property type="match status" value="1"/>
</dbReference>
<dbReference type="EMBL" id="KN824307">
    <property type="protein sequence ID" value="KIM26352.1"/>
    <property type="molecule type" value="Genomic_DNA"/>
</dbReference>
<dbReference type="InterPro" id="IPR001128">
    <property type="entry name" value="Cyt_P450"/>
</dbReference>
<dbReference type="CDD" id="cd11040">
    <property type="entry name" value="CYP7_CYP8-like"/>
    <property type="match status" value="1"/>
</dbReference>
<dbReference type="PROSITE" id="PS00086">
    <property type="entry name" value="CYTOCHROME_P450"/>
    <property type="match status" value="1"/>
</dbReference>
<gene>
    <name evidence="8" type="ORF">M408DRAFT_73008</name>
</gene>
<keyword evidence="5 6" id="KW-0408">Iron</keyword>
<evidence type="ECO:0000256" key="1">
    <source>
        <dbReference type="ARBA" id="ARBA00001971"/>
    </source>
</evidence>
<dbReference type="OrthoDB" id="3366823at2759"/>
<dbReference type="PRINTS" id="PR00465">
    <property type="entry name" value="EP450IV"/>
</dbReference>
<comment type="cofactor">
    <cofactor evidence="1 6">
        <name>heme</name>
        <dbReference type="ChEBI" id="CHEBI:30413"/>
    </cofactor>
</comment>
<dbReference type="AlphaFoldDB" id="A0A0C2XAX4"/>
<reference evidence="8 9" key="1">
    <citation type="submission" date="2014-04" db="EMBL/GenBank/DDBJ databases">
        <authorList>
            <consortium name="DOE Joint Genome Institute"/>
            <person name="Kuo A."/>
            <person name="Zuccaro A."/>
            <person name="Kohler A."/>
            <person name="Nagy L.G."/>
            <person name="Floudas D."/>
            <person name="Copeland A."/>
            <person name="Barry K.W."/>
            <person name="Cichocki N."/>
            <person name="Veneault-Fourrey C."/>
            <person name="LaButti K."/>
            <person name="Lindquist E.A."/>
            <person name="Lipzen A."/>
            <person name="Lundell T."/>
            <person name="Morin E."/>
            <person name="Murat C."/>
            <person name="Sun H."/>
            <person name="Tunlid A."/>
            <person name="Henrissat B."/>
            <person name="Grigoriev I.V."/>
            <person name="Hibbett D.S."/>
            <person name="Martin F."/>
            <person name="Nordberg H.P."/>
            <person name="Cantor M.N."/>
            <person name="Hua S.X."/>
        </authorList>
    </citation>
    <scope>NUCLEOTIDE SEQUENCE [LARGE SCALE GENOMIC DNA]</scope>
    <source>
        <strain evidence="8 9">MAFF 305830</strain>
    </source>
</reference>
<dbReference type="InterPro" id="IPR050529">
    <property type="entry name" value="CYP450_sterol_14alpha_dmase"/>
</dbReference>
<organism evidence="8 9">
    <name type="scientific">Serendipita vermifera MAFF 305830</name>
    <dbReference type="NCBI Taxonomy" id="933852"/>
    <lineage>
        <taxon>Eukaryota</taxon>
        <taxon>Fungi</taxon>
        <taxon>Dikarya</taxon>
        <taxon>Basidiomycota</taxon>
        <taxon>Agaricomycotina</taxon>
        <taxon>Agaricomycetes</taxon>
        <taxon>Sebacinales</taxon>
        <taxon>Serendipitaceae</taxon>
        <taxon>Serendipita</taxon>
    </lineage>
</organism>
<evidence type="ECO:0000256" key="4">
    <source>
        <dbReference type="ARBA" id="ARBA00022723"/>
    </source>
</evidence>
<dbReference type="GO" id="GO:0005506">
    <property type="term" value="F:iron ion binding"/>
    <property type="evidence" value="ECO:0007669"/>
    <property type="project" value="InterPro"/>
</dbReference>
<name>A0A0C2XAX4_SERVB</name>
<keyword evidence="7" id="KW-0560">Oxidoreductase</keyword>
<dbReference type="GO" id="GO:0016705">
    <property type="term" value="F:oxidoreductase activity, acting on paired donors, with incorporation or reduction of molecular oxygen"/>
    <property type="evidence" value="ECO:0007669"/>
    <property type="project" value="InterPro"/>
</dbReference>
<dbReference type="InterPro" id="IPR002403">
    <property type="entry name" value="Cyt_P450_E_grp-IV"/>
</dbReference>
<keyword evidence="9" id="KW-1185">Reference proteome</keyword>
<dbReference type="GO" id="GO:0008395">
    <property type="term" value="F:steroid hydroxylase activity"/>
    <property type="evidence" value="ECO:0007669"/>
    <property type="project" value="TreeGrafter"/>
</dbReference>
<dbReference type="SUPFAM" id="SSF48264">
    <property type="entry name" value="Cytochrome P450"/>
    <property type="match status" value="1"/>
</dbReference>
<dbReference type="Gene3D" id="1.10.630.10">
    <property type="entry name" value="Cytochrome P450"/>
    <property type="match status" value="1"/>
</dbReference>